<reference evidence="1" key="1">
    <citation type="submission" date="2025-08" db="UniProtKB">
        <authorList>
            <consortium name="Ensembl"/>
        </authorList>
    </citation>
    <scope>IDENTIFICATION</scope>
</reference>
<name>A0A8C6FG52_MOSMO</name>
<keyword evidence="2" id="KW-1185">Reference proteome</keyword>
<proteinExistence type="predicted"/>
<dbReference type="AlphaFoldDB" id="A0A8C6FG52"/>
<reference evidence="1" key="2">
    <citation type="submission" date="2025-09" db="UniProtKB">
        <authorList>
            <consortium name="Ensembl"/>
        </authorList>
    </citation>
    <scope>IDENTIFICATION</scope>
</reference>
<evidence type="ECO:0000313" key="2">
    <source>
        <dbReference type="Proteomes" id="UP000694544"/>
    </source>
</evidence>
<dbReference type="Proteomes" id="UP000694544">
    <property type="component" value="Unplaced"/>
</dbReference>
<sequence>MANLGCEALRSQDGESFLYFAYGSNLLTERIHLRNLSAVFYSVARLQETKL</sequence>
<evidence type="ECO:0008006" key="3">
    <source>
        <dbReference type="Google" id="ProtNLM"/>
    </source>
</evidence>
<dbReference type="Ensembl" id="ENSMMST00000004044.1">
    <property type="protein sequence ID" value="ENSMMSP00000003721.1"/>
    <property type="gene ID" value="ENSMMSG00000002802.1"/>
</dbReference>
<accession>A0A8C6FG52</accession>
<dbReference type="GeneTree" id="ENSGT00940000168742"/>
<dbReference type="Gene3D" id="3.10.490.10">
    <property type="entry name" value="Gamma-glutamyl cyclotransferase-like"/>
    <property type="match status" value="1"/>
</dbReference>
<evidence type="ECO:0000313" key="1">
    <source>
        <dbReference type="Ensembl" id="ENSMMSP00000003721.1"/>
    </source>
</evidence>
<protein>
    <recommendedName>
        <fullName evidence="3">Gamma-glutamylcyclotransferase</fullName>
    </recommendedName>
</protein>
<organism evidence="1 2">
    <name type="scientific">Moschus moschiferus</name>
    <name type="common">Siberian musk deer</name>
    <name type="synonym">Moschus sibiricus</name>
    <dbReference type="NCBI Taxonomy" id="68415"/>
    <lineage>
        <taxon>Eukaryota</taxon>
        <taxon>Metazoa</taxon>
        <taxon>Chordata</taxon>
        <taxon>Craniata</taxon>
        <taxon>Vertebrata</taxon>
        <taxon>Euteleostomi</taxon>
        <taxon>Mammalia</taxon>
        <taxon>Eutheria</taxon>
        <taxon>Laurasiatheria</taxon>
        <taxon>Artiodactyla</taxon>
        <taxon>Ruminantia</taxon>
        <taxon>Pecora</taxon>
        <taxon>Moschidae</taxon>
        <taxon>Moschus</taxon>
    </lineage>
</organism>